<dbReference type="EMBL" id="FXAN01000106">
    <property type="protein sequence ID" value="SMG02656.1"/>
    <property type="molecule type" value="Genomic_DNA"/>
</dbReference>
<dbReference type="Proteomes" id="UP000198460">
    <property type="component" value="Unassembled WGS sequence"/>
</dbReference>
<evidence type="ECO:0000313" key="3">
    <source>
        <dbReference type="Proteomes" id="UP000198460"/>
    </source>
</evidence>
<sequence length="49" mass="5131">MASGIGQVAAQCARGSFQGRHGGQSSVRTPKHGVRKQTVRTSSRAAHRA</sequence>
<proteinExistence type="predicted"/>
<gene>
    <name evidence="2" type="ORF">BSIN_1098</name>
</gene>
<evidence type="ECO:0000256" key="1">
    <source>
        <dbReference type="SAM" id="MobiDB-lite"/>
    </source>
</evidence>
<evidence type="ECO:0000313" key="2">
    <source>
        <dbReference type="EMBL" id="SMG02656.1"/>
    </source>
</evidence>
<feature type="compositionally biased region" description="Basic residues" evidence="1">
    <location>
        <begin position="29"/>
        <end position="38"/>
    </location>
</feature>
<accession>A0A238HB85</accession>
<feature type="compositionally biased region" description="Polar residues" evidence="1">
    <location>
        <begin position="39"/>
        <end position="49"/>
    </location>
</feature>
<reference evidence="2 3" key="1">
    <citation type="submission" date="2017-04" db="EMBL/GenBank/DDBJ databases">
        <authorList>
            <person name="Afonso C.L."/>
            <person name="Miller P.J."/>
            <person name="Scott M.A."/>
            <person name="Spackman E."/>
            <person name="Goraichik I."/>
            <person name="Dimitrov K.M."/>
            <person name="Suarez D.L."/>
            <person name="Swayne D.E."/>
        </authorList>
    </citation>
    <scope>NUCLEOTIDE SEQUENCE [LARGE SCALE GENOMIC DNA]</scope>
    <source>
        <strain evidence="2">LMG 28154</strain>
    </source>
</reference>
<organism evidence="2 3">
    <name type="scientific">Burkholderia singularis</name>
    <dbReference type="NCBI Taxonomy" id="1503053"/>
    <lineage>
        <taxon>Bacteria</taxon>
        <taxon>Pseudomonadati</taxon>
        <taxon>Pseudomonadota</taxon>
        <taxon>Betaproteobacteria</taxon>
        <taxon>Burkholderiales</taxon>
        <taxon>Burkholderiaceae</taxon>
        <taxon>Burkholderia</taxon>
        <taxon>pseudomallei group</taxon>
    </lineage>
</organism>
<feature type="region of interest" description="Disordered" evidence="1">
    <location>
        <begin position="1"/>
        <end position="49"/>
    </location>
</feature>
<protein>
    <submittedName>
        <fullName evidence="2">Uncharacterized protein</fullName>
    </submittedName>
</protein>
<dbReference type="AlphaFoldDB" id="A0A238HB85"/>
<name>A0A238HB85_9BURK</name>